<feature type="domain" description="IraD/Gp25-like" evidence="1">
    <location>
        <begin position="27"/>
        <end position="117"/>
    </location>
</feature>
<name>A0ABN7TMM3_9BACL</name>
<organism evidence="2 3">
    <name type="scientific">Paenibacillus allorhizosphaerae</name>
    <dbReference type="NCBI Taxonomy" id="2849866"/>
    <lineage>
        <taxon>Bacteria</taxon>
        <taxon>Bacillati</taxon>
        <taxon>Bacillota</taxon>
        <taxon>Bacilli</taxon>
        <taxon>Bacillales</taxon>
        <taxon>Paenibacillaceae</taxon>
        <taxon>Paenibacillus</taxon>
    </lineage>
</organism>
<evidence type="ECO:0000313" key="3">
    <source>
        <dbReference type="Proteomes" id="UP000730618"/>
    </source>
</evidence>
<protein>
    <recommendedName>
        <fullName evidence="1">IraD/Gp25-like domain-containing protein</fullName>
    </recommendedName>
</protein>
<evidence type="ECO:0000313" key="2">
    <source>
        <dbReference type="EMBL" id="CAG7640749.1"/>
    </source>
</evidence>
<keyword evidence="3" id="KW-1185">Reference proteome</keyword>
<evidence type="ECO:0000259" key="1">
    <source>
        <dbReference type="Pfam" id="PF04965"/>
    </source>
</evidence>
<comment type="caution">
    <text evidence="2">The sequence shown here is derived from an EMBL/GenBank/DDBJ whole genome shotgun (WGS) entry which is preliminary data.</text>
</comment>
<sequence length="133" mass="15224">MSSEFLGRGWKFPISVDPSTGKIRMSAYEEDIEEAIRLIIRTSKGERVMRPQFGSGIQQYVFGLTDPTTRQLMESSFAEAILQWEPRVYEVKVTSDLEAIGSGILHLNIRYTVRSTNNLYNLVFPFYLHEGAK</sequence>
<dbReference type="Pfam" id="PF04965">
    <property type="entry name" value="GPW_gp25"/>
    <property type="match status" value="1"/>
</dbReference>
<dbReference type="InterPro" id="IPR007048">
    <property type="entry name" value="IraD/Gp25-like"/>
</dbReference>
<reference evidence="2 3" key="1">
    <citation type="submission" date="2021-06" db="EMBL/GenBank/DDBJ databases">
        <authorList>
            <person name="Criscuolo A."/>
        </authorList>
    </citation>
    <scope>NUCLEOTIDE SEQUENCE [LARGE SCALE GENOMIC DNA]</scope>
    <source>
        <strain evidence="3">CIP 111802</strain>
    </source>
</reference>
<gene>
    <name evidence="2" type="ORF">PAECIP111802_02680</name>
</gene>
<dbReference type="EMBL" id="CAJVCE010000006">
    <property type="protein sequence ID" value="CAG7640749.1"/>
    <property type="molecule type" value="Genomic_DNA"/>
</dbReference>
<dbReference type="RefSeq" id="WP_218099006.1">
    <property type="nucleotide sequence ID" value="NZ_CAJVCE010000006.1"/>
</dbReference>
<proteinExistence type="predicted"/>
<accession>A0ABN7TMM3</accession>
<dbReference type="Proteomes" id="UP000730618">
    <property type="component" value="Unassembled WGS sequence"/>
</dbReference>